<name>A0A699ZAP4_HAELA</name>
<organism evidence="1 2">
    <name type="scientific">Haematococcus lacustris</name>
    <name type="common">Green alga</name>
    <name type="synonym">Haematococcus pluvialis</name>
    <dbReference type="NCBI Taxonomy" id="44745"/>
    <lineage>
        <taxon>Eukaryota</taxon>
        <taxon>Viridiplantae</taxon>
        <taxon>Chlorophyta</taxon>
        <taxon>core chlorophytes</taxon>
        <taxon>Chlorophyceae</taxon>
        <taxon>CS clade</taxon>
        <taxon>Chlamydomonadales</taxon>
        <taxon>Haematococcaceae</taxon>
        <taxon>Haematococcus</taxon>
    </lineage>
</organism>
<evidence type="ECO:0000313" key="2">
    <source>
        <dbReference type="Proteomes" id="UP000485058"/>
    </source>
</evidence>
<sequence>MISSAFHTPLSHQGDQVVRRILEYQSYLGAVLEGHVNLQLEFTIKEMLGSANVTLDDLKYGCAVGQRYILA</sequence>
<dbReference type="AlphaFoldDB" id="A0A699ZAP4"/>
<comment type="caution">
    <text evidence="1">The sequence shown here is derived from an EMBL/GenBank/DDBJ whole genome shotgun (WGS) entry which is preliminary data.</text>
</comment>
<gene>
    <name evidence="1" type="ORF">HaLaN_16728</name>
</gene>
<proteinExistence type="predicted"/>
<evidence type="ECO:0000313" key="1">
    <source>
        <dbReference type="EMBL" id="GFH19727.1"/>
    </source>
</evidence>
<reference evidence="1 2" key="1">
    <citation type="submission" date="2020-02" db="EMBL/GenBank/DDBJ databases">
        <title>Draft genome sequence of Haematococcus lacustris strain NIES-144.</title>
        <authorList>
            <person name="Morimoto D."/>
            <person name="Nakagawa S."/>
            <person name="Yoshida T."/>
            <person name="Sawayama S."/>
        </authorList>
    </citation>
    <scope>NUCLEOTIDE SEQUENCE [LARGE SCALE GENOMIC DNA]</scope>
    <source>
        <strain evidence="1 2">NIES-144</strain>
    </source>
</reference>
<protein>
    <submittedName>
        <fullName evidence="1">SET domain-containing protein</fullName>
    </submittedName>
</protein>
<keyword evidence="2" id="KW-1185">Reference proteome</keyword>
<dbReference type="EMBL" id="BLLF01001511">
    <property type="protein sequence ID" value="GFH19727.1"/>
    <property type="molecule type" value="Genomic_DNA"/>
</dbReference>
<dbReference type="Proteomes" id="UP000485058">
    <property type="component" value="Unassembled WGS sequence"/>
</dbReference>
<accession>A0A699ZAP4</accession>